<dbReference type="PIRSF" id="PIRSF017388">
    <property type="entry name" value="Esterase_lipase"/>
    <property type="match status" value="1"/>
</dbReference>
<reference evidence="4" key="1">
    <citation type="submission" date="2016-09" db="EMBL/GenBank/DDBJ databases">
        <authorList>
            <person name="Gulvik C.A."/>
        </authorList>
    </citation>
    <scope>NUCLEOTIDE SEQUENCE [LARGE SCALE GENOMIC DNA]</scope>
    <source>
        <strain evidence="4">LMG 26306</strain>
    </source>
</reference>
<feature type="active site" description="Charge relay system" evidence="1">
    <location>
        <position position="229"/>
    </location>
</feature>
<feature type="active site" description="Nucleophile" evidence="1">
    <location>
        <position position="99"/>
    </location>
</feature>
<evidence type="ECO:0000313" key="3">
    <source>
        <dbReference type="EMBL" id="OEG16426.1"/>
    </source>
</evidence>
<organism evidence="3 4">
    <name type="scientific">Enterococcus quebecensis</name>
    <dbReference type="NCBI Taxonomy" id="903983"/>
    <lineage>
        <taxon>Bacteria</taxon>
        <taxon>Bacillati</taxon>
        <taxon>Bacillota</taxon>
        <taxon>Bacilli</taxon>
        <taxon>Lactobacillales</taxon>
        <taxon>Enterococcaceae</taxon>
        <taxon>Enterococcus</taxon>
    </lineage>
</organism>
<dbReference type="PANTHER" id="PTHR11614">
    <property type="entry name" value="PHOSPHOLIPASE-RELATED"/>
    <property type="match status" value="1"/>
</dbReference>
<gene>
    <name evidence="3" type="ORF">BCR23_05925</name>
</gene>
<keyword evidence="4" id="KW-1185">Reference proteome</keyword>
<feature type="active site" description="Charge relay system" evidence="1">
    <location>
        <position position="199"/>
    </location>
</feature>
<evidence type="ECO:0000256" key="1">
    <source>
        <dbReference type="PIRSR" id="PIRSR017388-1"/>
    </source>
</evidence>
<dbReference type="InterPro" id="IPR022742">
    <property type="entry name" value="Hydrolase_4"/>
</dbReference>
<feature type="domain" description="Serine aminopeptidase S33" evidence="2">
    <location>
        <begin position="21"/>
        <end position="232"/>
    </location>
</feature>
<dbReference type="STRING" id="903983.BCR23_05925"/>
<dbReference type="Gene3D" id="3.40.50.1820">
    <property type="entry name" value="alpha/beta hydrolase"/>
    <property type="match status" value="1"/>
</dbReference>
<proteinExistence type="predicted"/>
<dbReference type="SUPFAM" id="SSF53474">
    <property type="entry name" value="alpha/beta-Hydrolases"/>
    <property type="match status" value="1"/>
</dbReference>
<name>A0A1E5GUQ3_9ENTE</name>
<dbReference type="AlphaFoldDB" id="A0A1E5GUQ3"/>
<dbReference type="Pfam" id="PF12146">
    <property type="entry name" value="Hydrolase_4"/>
    <property type="match status" value="1"/>
</dbReference>
<evidence type="ECO:0000313" key="4">
    <source>
        <dbReference type="Proteomes" id="UP000094764"/>
    </source>
</evidence>
<dbReference type="RefSeq" id="WP_069634878.1">
    <property type="nucleotide sequence ID" value="NZ_JXKZ01000009.1"/>
</dbReference>
<dbReference type="Proteomes" id="UP000094764">
    <property type="component" value="Unassembled WGS sequence"/>
</dbReference>
<dbReference type="GO" id="GO:0052689">
    <property type="term" value="F:carboxylic ester hydrolase activity"/>
    <property type="evidence" value="ECO:0007669"/>
    <property type="project" value="InterPro"/>
</dbReference>
<dbReference type="PATRIC" id="fig|903983.4.peg.2951"/>
<comment type="caution">
    <text evidence="3">The sequence shown here is derived from an EMBL/GenBank/DDBJ whole genome shotgun (WGS) entry which is preliminary data.</text>
</comment>
<protein>
    <submittedName>
        <fullName evidence="3">Carboxylesterase</fullName>
    </submittedName>
</protein>
<accession>A0A1E5GUQ3</accession>
<sequence length="258" mass="28751">MNGTVKKISLPKPLFTQSGTRAVLLLHAYSGSSNDVRMLSRYLEKENYTVYSPNFSGHATTSPESILEKTTKDWWQDTLDAFQFLKEKGYHEIAVFGLSMGGIFTMVALTSQLEGIVGGGFFCSPIFPVKNNVPENFVLYSEGVLKMAGVSEQERAQRIVKIKEGSYNQLKDIESFAEQTASKLGQVKVPVFMGQAGKDEMIDPMGVYKTALALAQTRFTLNWYPDSGHVLTVGPDHKQLEQDVVAFLDTLSWNEEKE</sequence>
<dbReference type="InterPro" id="IPR012354">
    <property type="entry name" value="Esterase_lipase"/>
</dbReference>
<dbReference type="InterPro" id="IPR029058">
    <property type="entry name" value="AB_hydrolase_fold"/>
</dbReference>
<dbReference type="EMBL" id="MIKB01000013">
    <property type="protein sequence ID" value="OEG16426.1"/>
    <property type="molecule type" value="Genomic_DNA"/>
</dbReference>
<evidence type="ECO:0000259" key="2">
    <source>
        <dbReference type="Pfam" id="PF12146"/>
    </source>
</evidence>
<dbReference type="InterPro" id="IPR051044">
    <property type="entry name" value="MAG_DAG_Lipase"/>
</dbReference>